<accession>A0A3L6RH50</accession>
<sequence length="54" mass="5989">MFRSESDDNTRLAWEPGAGLLEVIVANNTDMTASYLRSIKDASWAVCLLLQLTT</sequence>
<dbReference type="EMBL" id="PQIB02000008">
    <property type="protein sequence ID" value="RLN03656.1"/>
    <property type="molecule type" value="Genomic_DNA"/>
</dbReference>
<protein>
    <submittedName>
        <fullName evidence="1">Uncharacterized protein</fullName>
    </submittedName>
</protein>
<organism evidence="1 2">
    <name type="scientific">Panicum miliaceum</name>
    <name type="common">Proso millet</name>
    <name type="synonym">Broomcorn millet</name>
    <dbReference type="NCBI Taxonomy" id="4540"/>
    <lineage>
        <taxon>Eukaryota</taxon>
        <taxon>Viridiplantae</taxon>
        <taxon>Streptophyta</taxon>
        <taxon>Embryophyta</taxon>
        <taxon>Tracheophyta</taxon>
        <taxon>Spermatophyta</taxon>
        <taxon>Magnoliopsida</taxon>
        <taxon>Liliopsida</taxon>
        <taxon>Poales</taxon>
        <taxon>Poaceae</taxon>
        <taxon>PACMAD clade</taxon>
        <taxon>Panicoideae</taxon>
        <taxon>Panicodae</taxon>
        <taxon>Paniceae</taxon>
        <taxon>Panicinae</taxon>
        <taxon>Panicum</taxon>
        <taxon>Panicum sect. Panicum</taxon>
    </lineage>
</organism>
<gene>
    <name evidence="1" type="ORF">C2845_PM13G01530</name>
</gene>
<evidence type="ECO:0000313" key="1">
    <source>
        <dbReference type="EMBL" id="RLN03656.1"/>
    </source>
</evidence>
<reference evidence="2" key="1">
    <citation type="journal article" date="2019" name="Nat. Commun.">
        <title>The genome of broomcorn millet.</title>
        <authorList>
            <person name="Zou C."/>
            <person name="Miki D."/>
            <person name="Li D."/>
            <person name="Tang Q."/>
            <person name="Xiao L."/>
            <person name="Rajput S."/>
            <person name="Deng P."/>
            <person name="Jia W."/>
            <person name="Huang R."/>
            <person name="Zhang M."/>
            <person name="Sun Y."/>
            <person name="Hu J."/>
            <person name="Fu X."/>
            <person name="Schnable P.S."/>
            <person name="Li F."/>
            <person name="Zhang H."/>
            <person name="Feng B."/>
            <person name="Zhu X."/>
            <person name="Liu R."/>
            <person name="Schnable J.C."/>
            <person name="Zhu J.-K."/>
            <person name="Zhang H."/>
        </authorList>
    </citation>
    <scope>NUCLEOTIDE SEQUENCE [LARGE SCALE GENOMIC DNA]</scope>
</reference>
<proteinExistence type="predicted"/>
<name>A0A3L6RH50_PANMI</name>
<keyword evidence="2" id="KW-1185">Reference proteome</keyword>
<dbReference type="Proteomes" id="UP000275267">
    <property type="component" value="Unassembled WGS sequence"/>
</dbReference>
<dbReference type="AlphaFoldDB" id="A0A3L6RH50"/>
<evidence type="ECO:0000313" key="2">
    <source>
        <dbReference type="Proteomes" id="UP000275267"/>
    </source>
</evidence>
<comment type="caution">
    <text evidence="1">The sequence shown here is derived from an EMBL/GenBank/DDBJ whole genome shotgun (WGS) entry which is preliminary data.</text>
</comment>